<dbReference type="OMA" id="AMSQVDN"/>
<gene>
    <name evidence="6" type="ORF">ZOSMA_91G00290</name>
</gene>
<dbReference type="InterPro" id="IPR001876">
    <property type="entry name" value="Znf_RanBP2"/>
</dbReference>
<sequence length="283" mass="31034">MSSQLDNNNSYPGKRARTDGGRREDDWTCPSCGNINFSFRTTCNMRNCTQSRPVNHNMKSAPKPLHVPPAYSSSASYMNSGSPSIYLGGSPYVSSFLNRSNLLSYEFPFSEGYGFGQYGGRVPVGSPYGPMHLSGPPPYSGQSMMGAGGMYGVPPLMDRYSLGMPMSQGAMGLREAYLDEIPIKRASGCDNDWTCPNCGNQNFAFRNVCNMRKCGTPKPESQALKAESSKGTKSKMPEGSWKCLQCNNINYPFRIKCNRQNCGADKPSDKNESTVVKSDEIDK</sequence>
<keyword evidence="7" id="KW-1185">Reference proteome</keyword>
<feature type="region of interest" description="Disordered" evidence="4">
    <location>
        <begin position="260"/>
        <end position="283"/>
    </location>
</feature>
<dbReference type="GO" id="GO:0003729">
    <property type="term" value="F:mRNA binding"/>
    <property type="evidence" value="ECO:0000318"/>
    <property type="project" value="GO_Central"/>
</dbReference>
<feature type="compositionally biased region" description="Basic and acidic residues" evidence="4">
    <location>
        <begin position="266"/>
        <end position="283"/>
    </location>
</feature>
<dbReference type="SMART" id="SM00547">
    <property type="entry name" value="ZnF_RBZ"/>
    <property type="match status" value="3"/>
</dbReference>
<keyword evidence="2" id="KW-0863">Zinc-finger</keyword>
<dbReference type="Gene3D" id="4.10.1060.10">
    <property type="entry name" value="Zinc finger, RanBP2-type"/>
    <property type="match status" value="3"/>
</dbReference>
<dbReference type="SUPFAM" id="SSF90209">
    <property type="entry name" value="Ran binding protein zinc finger-like"/>
    <property type="match status" value="3"/>
</dbReference>
<dbReference type="PANTHER" id="PTHR12999">
    <property type="entry name" value="ZINC FINGER RAN-BINDING DOMAIN-CONTAINING PROTEIN 2 ZRANB2-RELATED"/>
    <property type="match status" value="1"/>
</dbReference>
<feature type="domain" description="RanBP2-type" evidence="5">
    <location>
        <begin position="191"/>
        <end position="217"/>
    </location>
</feature>
<evidence type="ECO:0000256" key="3">
    <source>
        <dbReference type="ARBA" id="ARBA00022833"/>
    </source>
</evidence>
<evidence type="ECO:0000256" key="2">
    <source>
        <dbReference type="ARBA" id="ARBA00022771"/>
    </source>
</evidence>
<evidence type="ECO:0000313" key="6">
    <source>
        <dbReference type="EMBL" id="KMZ56763.1"/>
    </source>
</evidence>
<dbReference type="PANTHER" id="PTHR12999:SF24">
    <property type="entry name" value="RANBP2-TYPE DOMAIN-CONTAINING PROTEIN"/>
    <property type="match status" value="1"/>
</dbReference>
<dbReference type="Proteomes" id="UP000036987">
    <property type="component" value="Unassembled WGS sequence"/>
</dbReference>
<feature type="region of interest" description="Disordered" evidence="4">
    <location>
        <begin position="1"/>
        <end position="25"/>
    </location>
</feature>
<feature type="domain" description="RanBP2-type" evidence="5">
    <location>
        <begin position="239"/>
        <end position="265"/>
    </location>
</feature>
<evidence type="ECO:0000313" key="7">
    <source>
        <dbReference type="Proteomes" id="UP000036987"/>
    </source>
</evidence>
<name>A0A0K9NJG7_ZOSMR</name>
<dbReference type="Pfam" id="PF00641">
    <property type="entry name" value="Zn_ribbon_RanBP"/>
    <property type="match status" value="3"/>
</dbReference>
<dbReference type="GO" id="GO:0005737">
    <property type="term" value="C:cytoplasm"/>
    <property type="evidence" value="ECO:0000318"/>
    <property type="project" value="GO_Central"/>
</dbReference>
<dbReference type="STRING" id="29655.A0A0K9NJG7"/>
<feature type="compositionally biased region" description="Polar residues" evidence="4">
    <location>
        <begin position="1"/>
        <end position="11"/>
    </location>
</feature>
<keyword evidence="1" id="KW-0479">Metal-binding</keyword>
<organism evidence="6 7">
    <name type="scientific">Zostera marina</name>
    <name type="common">Eelgrass</name>
    <dbReference type="NCBI Taxonomy" id="29655"/>
    <lineage>
        <taxon>Eukaryota</taxon>
        <taxon>Viridiplantae</taxon>
        <taxon>Streptophyta</taxon>
        <taxon>Embryophyta</taxon>
        <taxon>Tracheophyta</taxon>
        <taxon>Spermatophyta</taxon>
        <taxon>Magnoliopsida</taxon>
        <taxon>Liliopsida</taxon>
        <taxon>Zosteraceae</taxon>
        <taxon>Zostera</taxon>
    </lineage>
</organism>
<feature type="domain" description="RanBP2-type" evidence="5">
    <location>
        <begin position="25"/>
        <end position="51"/>
    </location>
</feature>
<keyword evidence="3" id="KW-0862">Zinc</keyword>
<evidence type="ECO:0000256" key="1">
    <source>
        <dbReference type="ARBA" id="ARBA00022723"/>
    </source>
</evidence>
<feature type="region of interest" description="Disordered" evidence="4">
    <location>
        <begin position="217"/>
        <end position="238"/>
    </location>
</feature>
<dbReference type="EMBL" id="LFYR01002138">
    <property type="protein sequence ID" value="KMZ56763.1"/>
    <property type="molecule type" value="Genomic_DNA"/>
</dbReference>
<proteinExistence type="predicted"/>
<dbReference type="OrthoDB" id="1878647at2759"/>
<dbReference type="GO" id="GO:0008270">
    <property type="term" value="F:zinc ion binding"/>
    <property type="evidence" value="ECO:0007669"/>
    <property type="project" value="UniProtKB-KW"/>
</dbReference>
<evidence type="ECO:0000259" key="5">
    <source>
        <dbReference type="SMART" id="SM00547"/>
    </source>
</evidence>
<dbReference type="InterPro" id="IPR036443">
    <property type="entry name" value="Znf_RanBP2_sf"/>
</dbReference>
<comment type="caution">
    <text evidence="6">The sequence shown here is derived from an EMBL/GenBank/DDBJ whole genome shotgun (WGS) entry which is preliminary data.</text>
</comment>
<protein>
    <submittedName>
        <fullName evidence="6">Zn-finger, RanBP-type, containing protein</fullName>
    </submittedName>
</protein>
<feature type="compositionally biased region" description="Basic and acidic residues" evidence="4">
    <location>
        <begin position="16"/>
        <end position="25"/>
    </location>
</feature>
<reference evidence="7" key="1">
    <citation type="journal article" date="2016" name="Nature">
        <title>The genome of the seagrass Zostera marina reveals angiosperm adaptation to the sea.</title>
        <authorList>
            <person name="Olsen J.L."/>
            <person name="Rouze P."/>
            <person name="Verhelst B."/>
            <person name="Lin Y.-C."/>
            <person name="Bayer T."/>
            <person name="Collen J."/>
            <person name="Dattolo E."/>
            <person name="De Paoli E."/>
            <person name="Dittami S."/>
            <person name="Maumus F."/>
            <person name="Michel G."/>
            <person name="Kersting A."/>
            <person name="Lauritano C."/>
            <person name="Lohaus R."/>
            <person name="Toepel M."/>
            <person name="Tonon T."/>
            <person name="Vanneste K."/>
            <person name="Amirebrahimi M."/>
            <person name="Brakel J."/>
            <person name="Bostroem C."/>
            <person name="Chovatia M."/>
            <person name="Grimwood J."/>
            <person name="Jenkins J.W."/>
            <person name="Jueterbock A."/>
            <person name="Mraz A."/>
            <person name="Stam W.T."/>
            <person name="Tice H."/>
            <person name="Bornberg-Bauer E."/>
            <person name="Green P.J."/>
            <person name="Pearson G.A."/>
            <person name="Procaccini G."/>
            <person name="Duarte C.M."/>
            <person name="Schmutz J."/>
            <person name="Reusch T.B.H."/>
            <person name="Van de Peer Y."/>
        </authorList>
    </citation>
    <scope>NUCLEOTIDE SEQUENCE [LARGE SCALE GENOMIC DNA]</scope>
    <source>
        <strain evidence="7">cv. Finnish</strain>
    </source>
</reference>
<dbReference type="AlphaFoldDB" id="A0A0K9NJG7"/>
<evidence type="ECO:0000256" key="4">
    <source>
        <dbReference type="SAM" id="MobiDB-lite"/>
    </source>
</evidence>
<accession>A0A0K9NJG7</accession>